<dbReference type="PANTHER" id="PTHR24276">
    <property type="entry name" value="POLYSERASE-RELATED"/>
    <property type="match status" value="1"/>
</dbReference>
<dbReference type="Gene3D" id="2.40.10.10">
    <property type="entry name" value="Trypsin-like serine proteases"/>
    <property type="match status" value="1"/>
</dbReference>
<accession>A0A9N8ETU1</accession>
<dbReference type="PRINTS" id="PR00722">
    <property type="entry name" value="CHYMOTRYPSIN"/>
</dbReference>
<evidence type="ECO:0000256" key="5">
    <source>
        <dbReference type="RuleBase" id="RU363034"/>
    </source>
</evidence>
<evidence type="ECO:0000256" key="4">
    <source>
        <dbReference type="ARBA" id="ARBA00023180"/>
    </source>
</evidence>
<keyword evidence="2" id="KW-0843">Virulence</keyword>
<comment type="caution">
    <text evidence="8">The sequence shown here is derived from an EMBL/GenBank/DDBJ whole genome shotgun (WGS) entry which is preliminary data.</text>
</comment>
<reference evidence="8" key="1">
    <citation type="submission" date="2020-06" db="EMBL/GenBank/DDBJ databases">
        <authorList>
            <consortium name="Plant Systems Biology data submission"/>
        </authorList>
    </citation>
    <scope>NUCLEOTIDE SEQUENCE</scope>
    <source>
        <strain evidence="8">D6</strain>
    </source>
</reference>
<feature type="signal peptide" evidence="6">
    <location>
        <begin position="1"/>
        <end position="35"/>
    </location>
</feature>
<dbReference type="AlphaFoldDB" id="A0A9N8ETU1"/>
<evidence type="ECO:0000313" key="8">
    <source>
        <dbReference type="EMBL" id="CAB9525421.1"/>
    </source>
</evidence>
<keyword evidence="5" id="KW-0645">Protease</keyword>
<dbReference type="InterPro" id="IPR050430">
    <property type="entry name" value="Peptidase_S1"/>
</dbReference>
<dbReference type="InterPro" id="IPR043504">
    <property type="entry name" value="Peptidase_S1_PA_chymotrypsin"/>
</dbReference>
<dbReference type="InterPro" id="IPR018114">
    <property type="entry name" value="TRYPSIN_HIS"/>
</dbReference>
<organism evidence="8 9">
    <name type="scientific">Seminavis robusta</name>
    <dbReference type="NCBI Taxonomy" id="568900"/>
    <lineage>
        <taxon>Eukaryota</taxon>
        <taxon>Sar</taxon>
        <taxon>Stramenopiles</taxon>
        <taxon>Ochrophyta</taxon>
        <taxon>Bacillariophyta</taxon>
        <taxon>Bacillariophyceae</taxon>
        <taxon>Bacillariophycidae</taxon>
        <taxon>Naviculales</taxon>
        <taxon>Naviculaceae</taxon>
        <taxon>Seminavis</taxon>
    </lineage>
</organism>
<dbReference type="PROSITE" id="PS50240">
    <property type="entry name" value="TRYPSIN_DOM"/>
    <property type="match status" value="1"/>
</dbReference>
<dbReference type="InterPro" id="IPR001254">
    <property type="entry name" value="Trypsin_dom"/>
</dbReference>
<dbReference type="PANTHER" id="PTHR24276:SF98">
    <property type="entry name" value="FI18310P1-RELATED"/>
    <property type="match status" value="1"/>
</dbReference>
<evidence type="ECO:0000259" key="7">
    <source>
        <dbReference type="PROSITE" id="PS50240"/>
    </source>
</evidence>
<keyword evidence="5" id="KW-0720">Serine protease</keyword>
<keyword evidence="6" id="KW-0732">Signal</keyword>
<comment type="similarity">
    <text evidence="1">Belongs to the peptidase S1 family.</text>
</comment>
<dbReference type="PROSITE" id="PS00135">
    <property type="entry name" value="TRYPSIN_SER"/>
    <property type="match status" value="1"/>
</dbReference>
<keyword evidence="4" id="KW-0325">Glycoprotein</keyword>
<dbReference type="Pfam" id="PF00089">
    <property type="entry name" value="Trypsin"/>
    <property type="match status" value="1"/>
</dbReference>
<keyword evidence="3" id="KW-1015">Disulfide bond</keyword>
<evidence type="ECO:0000256" key="3">
    <source>
        <dbReference type="ARBA" id="ARBA00023157"/>
    </source>
</evidence>
<dbReference type="InterPro" id="IPR033116">
    <property type="entry name" value="TRYPSIN_SER"/>
</dbReference>
<evidence type="ECO:0000256" key="2">
    <source>
        <dbReference type="ARBA" id="ARBA00023026"/>
    </source>
</evidence>
<dbReference type="OrthoDB" id="10002959at2759"/>
<keyword evidence="9" id="KW-1185">Reference proteome</keyword>
<dbReference type="InterPro" id="IPR009003">
    <property type="entry name" value="Peptidase_S1_PA"/>
</dbReference>
<dbReference type="EMBL" id="CAICTM010001671">
    <property type="protein sequence ID" value="CAB9525421.1"/>
    <property type="molecule type" value="Genomic_DNA"/>
</dbReference>
<feature type="chain" id="PRO_5040255980" evidence="6">
    <location>
        <begin position="36"/>
        <end position="425"/>
    </location>
</feature>
<dbReference type="SMART" id="SM00020">
    <property type="entry name" value="Tryp_SPc"/>
    <property type="match status" value="1"/>
</dbReference>
<name>A0A9N8ETU1_9STRA</name>
<gene>
    <name evidence="8" type="ORF">SEMRO_1673_G290290.1</name>
</gene>
<dbReference type="PROSITE" id="PS00134">
    <property type="entry name" value="TRYPSIN_HIS"/>
    <property type="match status" value="1"/>
</dbReference>
<dbReference type="GO" id="GO:0006508">
    <property type="term" value="P:proteolysis"/>
    <property type="evidence" value="ECO:0007669"/>
    <property type="project" value="UniProtKB-KW"/>
</dbReference>
<dbReference type="GO" id="GO:0004252">
    <property type="term" value="F:serine-type endopeptidase activity"/>
    <property type="evidence" value="ECO:0007669"/>
    <property type="project" value="InterPro"/>
</dbReference>
<dbReference type="InterPro" id="IPR001314">
    <property type="entry name" value="Peptidase_S1A"/>
</dbReference>
<evidence type="ECO:0000256" key="1">
    <source>
        <dbReference type="ARBA" id="ARBA00007664"/>
    </source>
</evidence>
<evidence type="ECO:0000256" key="6">
    <source>
        <dbReference type="SAM" id="SignalP"/>
    </source>
</evidence>
<protein>
    <submittedName>
        <fullName evidence="8">Coagulation factor IX</fullName>
    </submittedName>
</protein>
<dbReference type="CDD" id="cd00190">
    <property type="entry name" value="Tryp_SPc"/>
    <property type="match status" value="1"/>
</dbReference>
<feature type="domain" description="Peptidase S1" evidence="7">
    <location>
        <begin position="52"/>
        <end position="275"/>
    </location>
</feature>
<sequence length="425" mass="46274">MTTKRPLSVSYVQGQSLWRFRAVLLLVVLVVSTKAEKRGDNDGDDLLRNTKIIGGSPVLFDRARFDWFGYWDVGCGTSLIYEDILLTAAHCDRQLTMPDANTVYFDSPILYFGTRRTVVDRRVHPAYNPQDGIFDFMVVKINQAMVGKQPVALASNKESHNPTIGDKLAVMGFGATREDGGNSPIMRYAELDYIPHDICAQSYTTIGVGVDEPTEFCSGARGKDSCQGDSGGPVVDESGVQVGTVSWGVGCARPGLYGVNARVSAAYDWIQLQICELSDNPPATCFDTNNDNDNNNNDMRNNGTIISNQMEAPLLALTIDILYDAYPAEVTWTLVDEKSGEVAASGQGLENNAGRLVSRTIFNLQVGSYRFQINDSLGDGLCGDQGCGFFQIRDALGTVLFQNDGHFYNVLSANIPVGNPQSIAP</sequence>
<proteinExistence type="inferred from homology"/>
<dbReference type="SUPFAM" id="SSF50494">
    <property type="entry name" value="Trypsin-like serine proteases"/>
    <property type="match status" value="1"/>
</dbReference>
<keyword evidence="5" id="KW-0378">Hydrolase</keyword>
<evidence type="ECO:0000313" key="9">
    <source>
        <dbReference type="Proteomes" id="UP001153069"/>
    </source>
</evidence>
<dbReference type="Proteomes" id="UP001153069">
    <property type="component" value="Unassembled WGS sequence"/>
</dbReference>